<dbReference type="InterPro" id="IPR002035">
    <property type="entry name" value="VWF_A"/>
</dbReference>
<feature type="chain" id="PRO_5036905154" description="VWFA domain-containing protein" evidence="3">
    <location>
        <begin position="39"/>
        <end position="807"/>
    </location>
</feature>
<feature type="domain" description="VWFA" evidence="4">
    <location>
        <begin position="55"/>
        <end position="267"/>
    </location>
</feature>
<dbReference type="SMART" id="SM00327">
    <property type="entry name" value="VWA"/>
    <property type="match status" value="1"/>
</dbReference>
<feature type="transmembrane region" description="Helical" evidence="2">
    <location>
        <begin position="609"/>
        <end position="629"/>
    </location>
</feature>
<dbReference type="Proteomes" id="UP000654123">
    <property type="component" value="Unassembled WGS sequence"/>
</dbReference>
<proteinExistence type="predicted"/>
<feature type="compositionally biased region" description="Basic and acidic residues" evidence="1">
    <location>
        <begin position="704"/>
        <end position="715"/>
    </location>
</feature>
<dbReference type="AlphaFoldDB" id="A0A918B050"/>
<dbReference type="PROSITE" id="PS50234">
    <property type="entry name" value="VWFA"/>
    <property type="match status" value="1"/>
</dbReference>
<evidence type="ECO:0000259" key="4">
    <source>
        <dbReference type="PROSITE" id="PS50234"/>
    </source>
</evidence>
<dbReference type="EMBL" id="BMSV01000003">
    <property type="protein sequence ID" value="GGQ00093.1"/>
    <property type="molecule type" value="Genomic_DNA"/>
</dbReference>
<sequence>MVTEDMRLTSTARAAGTAALALALGLAALTPAPPPAPAAAVGTTASPAEGADPVDFAIVVDQSDSLSDEDLAREVEAAALLAQGEISERSRATVIGFGSSEKPGQSPVREVCPPTVADAAGRQRLSDCVQQLARRDPARVGPGTDFPAAIRQAVGRLTEKSAPTTPKVVFLLTDGRLDVDDSPEYGADPESRRANGAKRLADELARARREHVQIWPLGFGTAIDRATLTDMAEGGYRGGCADLPSATPRMRVVADSTGIDKAFQETFAAARCAGITPGDSKRPPADLYVTIPPIATDGAITVSKHDPKVTVTYYDPRGRKVPTRGRFDDSVFELSGQDGPVEALRVNNPLPGRWRAHVEAPEGHRDREVAVRAIWQGRLRSAVTLDPASPRPGEKAVVEVRMQTRRGVVVTDPAQLAGIKVGARLAGDGFEPVDLTLADDGRAPDRTASDVRFTGTVTVPAGATGALRLTTSMAAPGVTSDRRPLHARVGEGTPAVVAGLTVDRVTVHPGGTVHGTLSVTNNDTAPRTLRLALADQAAGTELRVDPATVTVAPGSRRDAPFTLAVGPGTPLGDIGGQLTAVDAADHGRVLDSVFLDVRVEAPPTWLERWWPALAGGGAAVLLLGAFLAVRLRARRLRQDLAGVELELLREDRTLDRLTVRAGQGQGGTFRFTVEQTLGAAPTLQRARPGAHGAHQLHRTGGGELRLRPHGGREQPVRPGEATALDEDLRLAVHDRRATGARPSGGRSPSGGRAPSGGTWRDRFRFGARPAPGRRDGDGTGDAPAWSRPRPDGDHDGRRTEDTWDPHF</sequence>
<comment type="caution">
    <text evidence="5">The sequence shown here is derived from an EMBL/GenBank/DDBJ whole genome shotgun (WGS) entry which is preliminary data.</text>
</comment>
<keyword evidence="6" id="KW-1185">Reference proteome</keyword>
<feature type="compositionally biased region" description="Low complexity" evidence="1">
    <location>
        <begin position="739"/>
        <end position="757"/>
    </location>
</feature>
<dbReference type="SUPFAM" id="SSF53300">
    <property type="entry name" value="vWA-like"/>
    <property type="match status" value="1"/>
</dbReference>
<evidence type="ECO:0000256" key="3">
    <source>
        <dbReference type="SAM" id="SignalP"/>
    </source>
</evidence>
<feature type="compositionally biased region" description="Basic and acidic residues" evidence="1">
    <location>
        <begin position="788"/>
        <end position="807"/>
    </location>
</feature>
<reference evidence="5" key="2">
    <citation type="submission" date="2020-09" db="EMBL/GenBank/DDBJ databases">
        <authorList>
            <person name="Sun Q."/>
            <person name="Ohkuma M."/>
        </authorList>
    </citation>
    <scope>NUCLEOTIDE SEQUENCE</scope>
    <source>
        <strain evidence="5">JCM 4335</strain>
    </source>
</reference>
<keyword evidence="2" id="KW-0472">Membrane</keyword>
<feature type="compositionally biased region" description="Basic and acidic residues" evidence="1">
    <location>
        <begin position="726"/>
        <end position="737"/>
    </location>
</feature>
<dbReference type="CDD" id="cd00198">
    <property type="entry name" value="vWFA"/>
    <property type="match status" value="1"/>
</dbReference>
<keyword evidence="3" id="KW-0732">Signal</keyword>
<protein>
    <recommendedName>
        <fullName evidence="4">VWFA domain-containing protein</fullName>
    </recommendedName>
</protein>
<keyword evidence="2" id="KW-0812">Transmembrane</keyword>
<organism evidence="5 6">
    <name type="scientific">Streptomyces roseolilacinus</name>
    <dbReference type="NCBI Taxonomy" id="66904"/>
    <lineage>
        <taxon>Bacteria</taxon>
        <taxon>Bacillati</taxon>
        <taxon>Actinomycetota</taxon>
        <taxon>Actinomycetes</taxon>
        <taxon>Kitasatosporales</taxon>
        <taxon>Streptomycetaceae</taxon>
        <taxon>Streptomyces</taxon>
    </lineage>
</organism>
<name>A0A918B050_9ACTN</name>
<dbReference type="Pfam" id="PF13519">
    <property type="entry name" value="VWA_2"/>
    <property type="match status" value="1"/>
</dbReference>
<feature type="signal peptide" evidence="3">
    <location>
        <begin position="1"/>
        <end position="38"/>
    </location>
</feature>
<evidence type="ECO:0000313" key="6">
    <source>
        <dbReference type="Proteomes" id="UP000654123"/>
    </source>
</evidence>
<reference evidence="5" key="1">
    <citation type="journal article" date="2014" name="Int. J. Syst. Evol. Microbiol.">
        <title>Complete genome sequence of Corynebacterium casei LMG S-19264T (=DSM 44701T), isolated from a smear-ripened cheese.</title>
        <authorList>
            <consortium name="US DOE Joint Genome Institute (JGI-PGF)"/>
            <person name="Walter F."/>
            <person name="Albersmeier A."/>
            <person name="Kalinowski J."/>
            <person name="Ruckert C."/>
        </authorList>
    </citation>
    <scope>NUCLEOTIDE SEQUENCE</scope>
    <source>
        <strain evidence="5">JCM 4335</strain>
    </source>
</reference>
<gene>
    <name evidence="5" type="ORF">GCM10010249_17900</name>
</gene>
<accession>A0A918B050</accession>
<evidence type="ECO:0000256" key="2">
    <source>
        <dbReference type="SAM" id="Phobius"/>
    </source>
</evidence>
<feature type="region of interest" description="Disordered" evidence="1">
    <location>
        <begin position="686"/>
        <end position="807"/>
    </location>
</feature>
<dbReference type="InterPro" id="IPR036465">
    <property type="entry name" value="vWFA_dom_sf"/>
</dbReference>
<dbReference type="Gene3D" id="3.40.50.410">
    <property type="entry name" value="von Willebrand factor, type A domain"/>
    <property type="match status" value="1"/>
</dbReference>
<evidence type="ECO:0000313" key="5">
    <source>
        <dbReference type="EMBL" id="GGQ00093.1"/>
    </source>
</evidence>
<evidence type="ECO:0000256" key="1">
    <source>
        <dbReference type="SAM" id="MobiDB-lite"/>
    </source>
</evidence>
<keyword evidence="2" id="KW-1133">Transmembrane helix</keyword>